<proteinExistence type="predicted"/>
<evidence type="ECO:0000313" key="1">
    <source>
        <dbReference type="EMBL" id="EMO53173.1"/>
    </source>
</evidence>
<protein>
    <submittedName>
        <fullName evidence="1">Uncharacterized protein</fullName>
    </submittedName>
</protein>
<dbReference type="AlphaFoldDB" id="M6VUF3"/>
<accession>M6VUF3</accession>
<comment type="caution">
    <text evidence="1">The sequence shown here is derived from an EMBL/GenBank/DDBJ whole genome shotgun (WGS) entry which is preliminary data.</text>
</comment>
<evidence type="ECO:0000313" key="2">
    <source>
        <dbReference type="Proteomes" id="UP000012112"/>
    </source>
</evidence>
<gene>
    <name evidence="1" type="ORF">LEP1GSC172_1669</name>
</gene>
<dbReference type="EMBL" id="AKWD02000050">
    <property type="protein sequence ID" value="EMO53173.1"/>
    <property type="molecule type" value="Genomic_DNA"/>
</dbReference>
<dbReference type="Proteomes" id="UP000012112">
    <property type="component" value="Unassembled WGS sequence"/>
</dbReference>
<organism evidence="1 2">
    <name type="scientific">Leptospira noguchii</name>
    <dbReference type="NCBI Taxonomy" id="28182"/>
    <lineage>
        <taxon>Bacteria</taxon>
        <taxon>Pseudomonadati</taxon>
        <taxon>Spirochaetota</taxon>
        <taxon>Spirochaetia</taxon>
        <taxon>Leptospirales</taxon>
        <taxon>Leptospiraceae</taxon>
        <taxon>Leptospira</taxon>
    </lineage>
</organism>
<reference evidence="1 2" key="1">
    <citation type="submission" date="2013-01" db="EMBL/GenBank/DDBJ databases">
        <authorList>
            <person name="Harkins D.M."/>
            <person name="Durkin A.S."/>
            <person name="Brinkac L.M."/>
            <person name="Haft D.H."/>
            <person name="Selengut J.D."/>
            <person name="Sanka R."/>
            <person name="DePew J."/>
            <person name="Purushe J."/>
            <person name="Matthias M.A."/>
            <person name="Vinetz J.M."/>
            <person name="Sutton G.G."/>
            <person name="Nierman W.C."/>
            <person name="Fouts D.E."/>
        </authorList>
    </citation>
    <scope>NUCLEOTIDE SEQUENCE [LARGE SCALE GENOMIC DNA]</scope>
    <source>
        <strain evidence="1 2">HAI1536</strain>
    </source>
</reference>
<name>M6VUF3_9LEPT</name>
<sequence>MRNKFPIIHIQVHKADVPFFDKVQYNQERFVKLQIPIGTSDYSFRNKPIFEI</sequence>